<keyword evidence="1" id="KW-1133">Transmembrane helix</keyword>
<evidence type="ECO:0000313" key="3">
    <source>
        <dbReference type="Proteomes" id="UP001597180"/>
    </source>
</evidence>
<proteinExistence type="predicted"/>
<protein>
    <recommendedName>
        <fullName evidence="4">DUF2140 domain-containing protein</fullName>
    </recommendedName>
</protein>
<accession>A0ABW3UNF4</accession>
<keyword evidence="3" id="KW-1185">Reference proteome</keyword>
<gene>
    <name evidence="2" type="ORF">ACFQ4B_14690</name>
</gene>
<evidence type="ECO:0000256" key="1">
    <source>
        <dbReference type="SAM" id="Phobius"/>
    </source>
</evidence>
<comment type="caution">
    <text evidence="2">The sequence shown here is derived from an EMBL/GenBank/DDBJ whole genome shotgun (WGS) entry which is preliminary data.</text>
</comment>
<keyword evidence="1" id="KW-0472">Membrane</keyword>
<feature type="transmembrane region" description="Helical" evidence="1">
    <location>
        <begin position="7"/>
        <end position="26"/>
    </location>
</feature>
<evidence type="ECO:0008006" key="4">
    <source>
        <dbReference type="Google" id="ProtNLM"/>
    </source>
</evidence>
<name>A0ABW3UNF4_9BACL</name>
<evidence type="ECO:0000313" key="2">
    <source>
        <dbReference type="EMBL" id="MFD1221371.1"/>
    </source>
</evidence>
<dbReference type="RefSeq" id="WP_345589762.1">
    <property type="nucleotide sequence ID" value="NZ_BAABJG010000021.1"/>
</dbReference>
<organism evidence="2 3">
    <name type="scientific">Paenibacillus vulneris</name>
    <dbReference type="NCBI Taxonomy" id="1133364"/>
    <lineage>
        <taxon>Bacteria</taxon>
        <taxon>Bacillati</taxon>
        <taxon>Bacillota</taxon>
        <taxon>Bacilli</taxon>
        <taxon>Bacillales</taxon>
        <taxon>Paenibacillaceae</taxon>
        <taxon>Paenibacillus</taxon>
    </lineage>
</organism>
<dbReference type="Proteomes" id="UP001597180">
    <property type="component" value="Unassembled WGS sequence"/>
</dbReference>
<reference evidence="3" key="1">
    <citation type="journal article" date="2019" name="Int. J. Syst. Evol. Microbiol.">
        <title>The Global Catalogue of Microorganisms (GCM) 10K type strain sequencing project: providing services to taxonomists for standard genome sequencing and annotation.</title>
        <authorList>
            <consortium name="The Broad Institute Genomics Platform"/>
            <consortium name="The Broad Institute Genome Sequencing Center for Infectious Disease"/>
            <person name="Wu L."/>
            <person name="Ma J."/>
        </authorList>
    </citation>
    <scope>NUCLEOTIDE SEQUENCE [LARGE SCALE GENOMIC DNA]</scope>
    <source>
        <strain evidence="3">CCUG 53270</strain>
    </source>
</reference>
<dbReference type="EMBL" id="JBHTLU010000015">
    <property type="protein sequence ID" value="MFD1221371.1"/>
    <property type="molecule type" value="Genomic_DNA"/>
</dbReference>
<sequence>MGKLLRGILSIAIVCALLLGAAYWYVQPARTLDLNYSELEVRNKVANMLTSRKLEVDLTEPEVNSLLKKALAAHPQVGSDLEMTGAEFSLEGNRWVADVNLLYKGQWTFGAKLYFTMSWKEPNMIATHTATQIKEVSIPGTWFQLNPLQIQLNDYVPKPAAVREIAFEEHGVRVGLKLR</sequence>
<keyword evidence="1" id="KW-0812">Transmembrane</keyword>